<dbReference type="PANTHER" id="PTHR21385">
    <property type="entry name" value="ZINC FINGER PROTEIN-RELATED"/>
    <property type="match status" value="1"/>
</dbReference>
<protein>
    <recommendedName>
        <fullName evidence="3">C2H2-type domain-containing protein</fullName>
    </recommendedName>
</protein>
<reference evidence="4 5" key="1">
    <citation type="journal article" date="2008" name="Nature">
        <title>The Trichoplax genome and the nature of placozoans.</title>
        <authorList>
            <person name="Srivastava M."/>
            <person name="Begovic E."/>
            <person name="Chapman J."/>
            <person name="Putnam N.H."/>
            <person name="Hellsten U."/>
            <person name="Kawashima T."/>
            <person name="Kuo A."/>
            <person name="Mitros T."/>
            <person name="Salamov A."/>
            <person name="Carpenter M.L."/>
            <person name="Signorovitch A.Y."/>
            <person name="Moreno M.A."/>
            <person name="Kamm K."/>
            <person name="Grimwood J."/>
            <person name="Schmutz J."/>
            <person name="Shapiro H."/>
            <person name="Grigoriev I.V."/>
            <person name="Buss L.W."/>
            <person name="Schierwater B."/>
            <person name="Dellaporta S.L."/>
            <person name="Rokhsar D.S."/>
        </authorList>
    </citation>
    <scope>NUCLEOTIDE SEQUENCE [LARGE SCALE GENOMIC DNA]</scope>
    <source>
        <strain evidence="4 5">Grell-BS-1999</strain>
    </source>
</reference>
<keyword evidence="1" id="KW-0479">Metal-binding</keyword>
<organism evidence="4 5">
    <name type="scientific">Trichoplax adhaerens</name>
    <name type="common">Trichoplax reptans</name>
    <dbReference type="NCBI Taxonomy" id="10228"/>
    <lineage>
        <taxon>Eukaryota</taxon>
        <taxon>Metazoa</taxon>
        <taxon>Placozoa</taxon>
        <taxon>Uniplacotomia</taxon>
        <taxon>Trichoplacea</taxon>
        <taxon>Trichoplacidae</taxon>
        <taxon>Trichoplax</taxon>
    </lineage>
</organism>
<keyword evidence="1" id="KW-0862">Zinc</keyword>
<dbReference type="EMBL" id="DS985242">
    <property type="protein sequence ID" value="EDV28022.1"/>
    <property type="molecule type" value="Genomic_DNA"/>
</dbReference>
<keyword evidence="1" id="KW-0863">Zinc-finger</keyword>
<dbReference type="InterPro" id="IPR013087">
    <property type="entry name" value="Znf_C2H2_type"/>
</dbReference>
<evidence type="ECO:0000313" key="4">
    <source>
        <dbReference type="EMBL" id="EDV28022.1"/>
    </source>
</evidence>
<dbReference type="PANTHER" id="PTHR21385:SF0">
    <property type="entry name" value="RE51073P"/>
    <property type="match status" value="1"/>
</dbReference>
<feature type="non-terminal residue" evidence="4">
    <location>
        <position position="202"/>
    </location>
</feature>
<sequence>CSRINSRYARNILKRSLYDLIQSMQVQLSFDCPFHPERDLFRKQEELKDNAYQSSWTCSYCGKWFYRERFLDQHLDNRHSALLGTVMNATCLANYCDILGCDLAHVQDTTLAKGNDLWWKTALCRSTQMVELRDQCLQIAEQCTPKSSKASSGVRNIIISNICSRLTCKNYWNRSNVALVMKEAYILALRILSSIIIFLALL</sequence>
<dbReference type="GeneID" id="6750506"/>
<evidence type="ECO:0000313" key="5">
    <source>
        <dbReference type="Proteomes" id="UP000009022"/>
    </source>
</evidence>
<dbReference type="PROSITE" id="PS50157">
    <property type="entry name" value="ZINC_FINGER_C2H2_2"/>
    <property type="match status" value="1"/>
</dbReference>
<evidence type="ECO:0000256" key="1">
    <source>
        <dbReference type="PROSITE-ProRule" id="PRU00042"/>
    </source>
</evidence>
<dbReference type="RefSeq" id="XP_002109856.1">
    <property type="nucleotide sequence ID" value="XM_002109820.1"/>
</dbReference>
<dbReference type="KEGG" id="tad:TRIADDRAFT_6027"/>
<keyword evidence="5" id="KW-1185">Reference proteome</keyword>
<dbReference type="CTD" id="6750506"/>
<proteinExistence type="predicted"/>
<accession>B3RNH7</accession>
<name>B3RNH7_TRIAD</name>
<gene>
    <name evidence="4" type="ORF">TRIADDRAFT_6027</name>
</gene>
<dbReference type="PhylomeDB" id="B3RNH7"/>
<dbReference type="HOGENOM" id="CLU_085545_1_0_1"/>
<dbReference type="PROSITE" id="PS00028">
    <property type="entry name" value="ZINC_FINGER_C2H2_1"/>
    <property type="match status" value="1"/>
</dbReference>
<dbReference type="eggNOG" id="ENOG502QRQG">
    <property type="taxonomic scope" value="Eukaryota"/>
</dbReference>
<evidence type="ECO:0000256" key="2">
    <source>
        <dbReference type="SAM" id="Phobius"/>
    </source>
</evidence>
<dbReference type="OrthoDB" id="4507at2759"/>
<keyword evidence="2" id="KW-0472">Membrane</keyword>
<keyword evidence="2" id="KW-0812">Transmembrane</keyword>
<keyword evidence="2" id="KW-1133">Transmembrane helix</keyword>
<dbReference type="Proteomes" id="UP000009022">
    <property type="component" value="Unassembled WGS sequence"/>
</dbReference>
<dbReference type="AlphaFoldDB" id="B3RNH7"/>
<dbReference type="OMA" id="HSHETHC"/>
<feature type="non-terminal residue" evidence="4">
    <location>
        <position position="1"/>
    </location>
</feature>
<feature type="transmembrane region" description="Helical" evidence="2">
    <location>
        <begin position="184"/>
        <end position="201"/>
    </location>
</feature>
<feature type="domain" description="C2H2-type" evidence="3">
    <location>
        <begin position="56"/>
        <end position="80"/>
    </location>
</feature>
<dbReference type="GO" id="GO:0008270">
    <property type="term" value="F:zinc ion binding"/>
    <property type="evidence" value="ECO:0007669"/>
    <property type="project" value="UniProtKB-KW"/>
</dbReference>
<evidence type="ECO:0000259" key="3">
    <source>
        <dbReference type="PROSITE" id="PS50157"/>
    </source>
</evidence>
<dbReference type="InParanoid" id="B3RNH7"/>